<dbReference type="SUPFAM" id="SSF53756">
    <property type="entry name" value="UDP-Glycosyltransferase/glycogen phosphorylase"/>
    <property type="match status" value="1"/>
</dbReference>
<reference evidence="2" key="2">
    <citation type="journal article" date="2021" name="PeerJ">
        <title>Extensive microbial diversity within the chicken gut microbiome revealed by metagenomics and culture.</title>
        <authorList>
            <person name="Gilroy R."/>
            <person name="Ravi A."/>
            <person name="Getino M."/>
            <person name="Pursley I."/>
            <person name="Horton D.L."/>
            <person name="Alikhan N.F."/>
            <person name="Baker D."/>
            <person name="Gharbi K."/>
            <person name="Hall N."/>
            <person name="Watson M."/>
            <person name="Adriaenssens E.M."/>
            <person name="Foster-Nyarko E."/>
            <person name="Jarju S."/>
            <person name="Secka A."/>
            <person name="Antonio M."/>
            <person name="Oren A."/>
            <person name="Chaudhuri R.R."/>
            <person name="La Ragione R."/>
            <person name="Hildebrand F."/>
            <person name="Pallen M.J."/>
        </authorList>
    </citation>
    <scope>NUCLEOTIDE SEQUENCE</scope>
    <source>
        <strain evidence="2">B1-3475</strain>
    </source>
</reference>
<accession>A0A9D9HKF9</accession>
<dbReference type="EMBL" id="JADIMK010000038">
    <property type="protein sequence ID" value="MBO8455498.1"/>
    <property type="molecule type" value="Genomic_DNA"/>
</dbReference>
<gene>
    <name evidence="2" type="ORF">IAC08_03735</name>
</gene>
<dbReference type="GO" id="GO:0016757">
    <property type="term" value="F:glycosyltransferase activity"/>
    <property type="evidence" value="ECO:0007669"/>
    <property type="project" value="InterPro"/>
</dbReference>
<evidence type="ECO:0000313" key="2">
    <source>
        <dbReference type="EMBL" id="MBO8455498.1"/>
    </source>
</evidence>
<dbReference type="Proteomes" id="UP000823617">
    <property type="component" value="Unassembled WGS sequence"/>
</dbReference>
<reference evidence="2" key="1">
    <citation type="submission" date="2020-10" db="EMBL/GenBank/DDBJ databases">
        <authorList>
            <person name="Gilroy R."/>
        </authorList>
    </citation>
    <scope>NUCLEOTIDE SEQUENCE</scope>
    <source>
        <strain evidence="2">B1-3475</strain>
    </source>
</reference>
<sequence length="380" mass="42985">MKIIYCTHSICNPGGMERVLFNKVSWISSHTPWEVMIVTTDQHGRPPFYPFPEQVATVDLGIDYSDDIGRNSLSRILAFTKKKSLHRRRLSELLCREKPDVTVSMYPSESSFLPSLKDGSRKVLELHYNRYFRLQYGRKGLAGLSDRFRTWLDRRIAGRFDRFVVLTKEDLGYWGDMPNMLAIPNAAVLPYKIEADMSAARVIAVGRLDYQKGFDRLIKVWNAVSRSGVATGWRLDIFGQGECKEKLQDMIEGFGLADTVSINPPVKDIAKEYARSSVLVMTSHYEGLPMVMLEALSAGIPVVSFDCKCGPKDLIRDGENGFLIKDGDTGAMAAALERMISDGALRQHMSACARKVSEEYSQERIMETWMHLFTSLVSER</sequence>
<evidence type="ECO:0000259" key="1">
    <source>
        <dbReference type="Pfam" id="PF00534"/>
    </source>
</evidence>
<dbReference type="Gene3D" id="3.40.50.2000">
    <property type="entry name" value="Glycogen Phosphorylase B"/>
    <property type="match status" value="2"/>
</dbReference>
<dbReference type="InterPro" id="IPR001296">
    <property type="entry name" value="Glyco_trans_1"/>
</dbReference>
<feature type="domain" description="Glycosyl transferase family 1" evidence="1">
    <location>
        <begin position="198"/>
        <end position="355"/>
    </location>
</feature>
<evidence type="ECO:0000313" key="3">
    <source>
        <dbReference type="Proteomes" id="UP000823617"/>
    </source>
</evidence>
<dbReference type="PANTHER" id="PTHR12526:SF630">
    <property type="entry name" value="GLYCOSYLTRANSFERASE"/>
    <property type="match status" value="1"/>
</dbReference>
<dbReference type="Pfam" id="PF00534">
    <property type="entry name" value="Glycos_transf_1"/>
    <property type="match status" value="1"/>
</dbReference>
<name>A0A9D9HKF9_9BACT</name>
<protein>
    <submittedName>
        <fullName evidence="2">Glycosyltransferase family 4 protein</fullName>
    </submittedName>
</protein>
<organism evidence="2 3">
    <name type="scientific">Candidatus Cryptobacteroides intestinigallinarum</name>
    <dbReference type="NCBI Taxonomy" id="2840767"/>
    <lineage>
        <taxon>Bacteria</taxon>
        <taxon>Pseudomonadati</taxon>
        <taxon>Bacteroidota</taxon>
        <taxon>Bacteroidia</taxon>
        <taxon>Bacteroidales</taxon>
        <taxon>Candidatus Cryptobacteroides</taxon>
    </lineage>
</organism>
<dbReference type="CDD" id="cd03820">
    <property type="entry name" value="GT4_AmsD-like"/>
    <property type="match status" value="1"/>
</dbReference>
<dbReference type="AlphaFoldDB" id="A0A9D9HKF9"/>
<dbReference type="PANTHER" id="PTHR12526">
    <property type="entry name" value="GLYCOSYLTRANSFERASE"/>
    <property type="match status" value="1"/>
</dbReference>
<comment type="caution">
    <text evidence="2">The sequence shown here is derived from an EMBL/GenBank/DDBJ whole genome shotgun (WGS) entry which is preliminary data.</text>
</comment>
<proteinExistence type="predicted"/>